<comment type="caution">
    <text evidence="1">The sequence shown here is derived from an EMBL/GenBank/DDBJ whole genome shotgun (WGS) entry which is preliminary data.</text>
</comment>
<dbReference type="AlphaFoldDB" id="A0A7X8XYD5"/>
<proteinExistence type="predicted"/>
<dbReference type="Proteomes" id="UP000585050">
    <property type="component" value="Unassembled WGS sequence"/>
</dbReference>
<reference evidence="1 2" key="1">
    <citation type="submission" date="2020-04" db="EMBL/GenBank/DDBJ databases">
        <title>Flammeovirga sp. SR4, a novel species isolated from seawater.</title>
        <authorList>
            <person name="Wang X."/>
        </authorList>
    </citation>
    <scope>NUCLEOTIDE SEQUENCE [LARGE SCALE GENOMIC DNA]</scope>
    <source>
        <strain evidence="1 2">SR4</strain>
    </source>
</reference>
<evidence type="ECO:0000313" key="1">
    <source>
        <dbReference type="EMBL" id="NLR94023.1"/>
    </source>
</evidence>
<keyword evidence="2" id="KW-1185">Reference proteome</keyword>
<dbReference type="EMBL" id="JABAIL010000009">
    <property type="protein sequence ID" value="NLR94023.1"/>
    <property type="molecule type" value="Genomic_DNA"/>
</dbReference>
<accession>A0A7X8XYD5</accession>
<name>A0A7X8XYD5_9BACT</name>
<organism evidence="1 2">
    <name type="scientific">Flammeovirga agarivorans</name>
    <dbReference type="NCBI Taxonomy" id="2726742"/>
    <lineage>
        <taxon>Bacteria</taxon>
        <taxon>Pseudomonadati</taxon>
        <taxon>Bacteroidota</taxon>
        <taxon>Cytophagia</taxon>
        <taxon>Cytophagales</taxon>
        <taxon>Flammeovirgaceae</taxon>
        <taxon>Flammeovirga</taxon>
    </lineage>
</organism>
<evidence type="ECO:0000313" key="2">
    <source>
        <dbReference type="Proteomes" id="UP000585050"/>
    </source>
</evidence>
<sequence>MKKILTPLVLFIFTSLSILTMSFHFIGEVEAEPANSTEPNQEVVKAKEVVEQLNQRLQDNQQENIKCVFKDGDIMFETATEILCTFPYDQGNKYVTGFDKHRKLKYLYVVKNDGSQKIIDFHKFM</sequence>
<gene>
    <name evidence="1" type="ORF">HGP29_22670</name>
</gene>
<protein>
    <submittedName>
        <fullName evidence="1">Uncharacterized protein</fullName>
    </submittedName>
</protein>